<name>A0AAJ6BIV1_9BACT</name>
<dbReference type="EMBL" id="CP119311">
    <property type="protein sequence ID" value="WEK37672.1"/>
    <property type="molecule type" value="Genomic_DNA"/>
</dbReference>
<dbReference type="InterPro" id="IPR006860">
    <property type="entry name" value="FecR"/>
</dbReference>
<evidence type="ECO:0000313" key="4">
    <source>
        <dbReference type="EMBL" id="WEK37672.1"/>
    </source>
</evidence>
<keyword evidence="1" id="KW-0472">Membrane</keyword>
<reference evidence="4" key="1">
    <citation type="submission" date="2023-03" db="EMBL/GenBank/DDBJ databases">
        <title>Andean soil-derived lignocellulolytic bacterial consortium as a source of novel taxa and putative plastic-active enzymes.</title>
        <authorList>
            <person name="Diaz-Garcia L."/>
            <person name="Chuvochina M."/>
            <person name="Feuerriegel G."/>
            <person name="Bunk B."/>
            <person name="Sproer C."/>
            <person name="Streit W.R."/>
            <person name="Rodriguez L.M."/>
            <person name="Overmann J."/>
            <person name="Jimenez D.J."/>
        </authorList>
    </citation>
    <scope>NUCLEOTIDE SEQUENCE</scope>
    <source>
        <strain evidence="4">MAG 7</strain>
    </source>
</reference>
<evidence type="ECO:0000313" key="5">
    <source>
        <dbReference type="Proteomes" id="UP001220610"/>
    </source>
</evidence>
<organism evidence="4 5">
    <name type="scientific">Candidatus Pseudobacter hemicellulosilyticus</name>
    <dbReference type="NCBI Taxonomy" id="3121375"/>
    <lineage>
        <taxon>Bacteria</taxon>
        <taxon>Pseudomonadati</taxon>
        <taxon>Bacteroidota</taxon>
        <taxon>Chitinophagia</taxon>
        <taxon>Chitinophagales</taxon>
        <taxon>Chitinophagaceae</taxon>
        <taxon>Pseudobacter</taxon>
    </lineage>
</organism>
<protein>
    <submittedName>
        <fullName evidence="4">DUF4974 domain-containing protein</fullName>
    </submittedName>
</protein>
<dbReference type="PANTHER" id="PTHR30273:SF2">
    <property type="entry name" value="PROTEIN FECR"/>
    <property type="match status" value="1"/>
</dbReference>
<dbReference type="Proteomes" id="UP001220610">
    <property type="component" value="Chromosome"/>
</dbReference>
<evidence type="ECO:0000259" key="2">
    <source>
        <dbReference type="Pfam" id="PF04773"/>
    </source>
</evidence>
<dbReference type="Pfam" id="PF16344">
    <property type="entry name" value="FecR_C"/>
    <property type="match status" value="1"/>
</dbReference>
<dbReference type="PANTHER" id="PTHR30273">
    <property type="entry name" value="PERIPLASMIC SIGNAL SENSOR AND SIGMA FACTOR ACTIVATOR FECR-RELATED"/>
    <property type="match status" value="1"/>
</dbReference>
<evidence type="ECO:0000259" key="3">
    <source>
        <dbReference type="Pfam" id="PF16344"/>
    </source>
</evidence>
<gene>
    <name evidence="4" type="ORF">P0Y53_09175</name>
</gene>
<dbReference type="Pfam" id="PF04773">
    <property type="entry name" value="FecR"/>
    <property type="match status" value="1"/>
</dbReference>
<accession>A0AAJ6BIV1</accession>
<feature type="domain" description="FecR protein" evidence="2">
    <location>
        <begin position="180"/>
        <end position="273"/>
    </location>
</feature>
<dbReference type="GO" id="GO:0016989">
    <property type="term" value="F:sigma factor antagonist activity"/>
    <property type="evidence" value="ECO:0007669"/>
    <property type="project" value="TreeGrafter"/>
</dbReference>
<dbReference type="InterPro" id="IPR012373">
    <property type="entry name" value="Ferrdict_sens_TM"/>
</dbReference>
<dbReference type="InterPro" id="IPR032508">
    <property type="entry name" value="FecR_C"/>
</dbReference>
<dbReference type="Gene3D" id="3.55.50.30">
    <property type="match status" value="1"/>
</dbReference>
<proteinExistence type="predicted"/>
<keyword evidence="1" id="KW-0812">Transmembrane</keyword>
<dbReference type="AlphaFoldDB" id="A0AAJ6BIV1"/>
<sequence>MKEDRLKYLLERVQGNLISPDEQAELDEWFHTWNPGSTGMQHWLAEEGGEEALSARFYTDFRERLQPVTVKKKNRTAWYAAAASVLIALGILFYPKGKPGHLLAGKQTQEQPASPAAIIRPGGDKAVLTLADGSSIILSDSGNALIATQNNAAIQRLESGSITYQAGQETMAEQAPVYNTLTTPRGGKYRLTLADGSIVTLDAASSITYPVFFSGKERKVEITGQAYVEVVHNEAMPFRVSVKGQLIEDIGTAFNINAYPDDPGVKVTLAEGLIVVHNKSQKVSLVPGQQVIVKDEDDRMLVKEVDVEETVAWKNGWFIFRQENLASVMKLAARWYDVEIIFEGAPLHKRFGGTISRYTEISELLENLKQTGGINYRIEGRKVFLTD</sequence>
<feature type="transmembrane region" description="Helical" evidence="1">
    <location>
        <begin position="76"/>
        <end position="94"/>
    </location>
</feature>
<feature type="domain" description="Protein FecR C-terminal" evidence="3">
    <location>
        <begin position="318"/>
        <end position="384"/>
    </location>
</feature>
<keyword evidence="1" id="KW-1133">Transmembrane helix</keyword>
<dbReference type="Gene3D" id="2.60.120.1440">
    <property type="match status" value="1"/>
</dbReference>
<evidence type="ECO:0000256" key="1">
    <source>
        <dbReference type="SAM" id="Phobius"/>
    </source>
</evidence>